<feature type="compositionally biased region" description="Low complexity" evidence="14">
    <location>
        <begin position="1017"/>
        <end position="1027"/>
    </location>
</feature>
<dbReference type="PROSITE" id="PS50236">
    <property type="entry name" value="CHCR"/>
    <property type="match status" value="1"/>
</dbReference>
<sequence length="1073" mass="121393">MTLFQCRRFQFFDLEKVDLDISIKEHLKGSIVRCGSSGRGRVLVGDSEGSVHSISRQFETKAVAHAHLKGLIQIHQLKSSPYVITLGEDEPGLYSIKVWDEGPLEQDATKTQLLLKKVIRFSRLPTCFAVHENLTLLAVGFEDGEIQLYRGELTRERNIRARILLHEADHGSITGLFFKTMNSTVILYAAAQNAIIPFDVTSKDKEMKFPGDKNGCEMYCSCYSEGSSEDHFIVGRSDAVYCYTHEGRGPCYGFDGEKHMLYFFRGYLVIIALLSKDTYNLTIFDCANKFVAFASSLRSPEPIRVAACEWGVLFLLTADGTFWQLKEKDLQSKMAVFYKKNHYDLAIKVAKSNNFDAEGMADIFRQYGDHLYNKGELDGAIRQYSKTVGKLVPSYVVRKYLDASRVLNLLEYLEVIHKLGYATPDLTTLLLNCLTKLKLNEKIEHYVRDPSCDFLEPETAIQVFRKGGMSKQAYQLAKQHNLYGSALQILLEDVRDPCKEDLYEVLENVVQDEKAEEILRRFGNTLVQLVSQTDPKATDAWKKIVSLLCKSSVKRELVDLFIPNKEILVPLLENISQEFTPDDGPLMNLLLEAYLEHWSKNKDTDVISKEKILALLSKAPDCASWDWPRALLACKMAEFSPGEIIAYEKLGLYNDLLEIKYKAALSDPELWSNFLETCKKYAKNKPTLWKEGFYIITIPHDPNNTGENDANATCPGYVVQEILTKLLDENLMEPLPILDRMCRTRIKLGTARQFLTKILDRKDIEEDKEESRKLLNKTADVRKRIEDIRTKPSTFQSIRCNACSQKLDLPSVHFLCLHSFHQHCFDSYATNEKDCPICFQKQKEMLGSEAAERKLSKAALDADFTLKLSNARANSFTVLAEFFSKGIFRDENQIGDNKDPKTEVQKLRVPTEQAFDSSLQAGKVTEARLRLHEGSMGSYPGESDGSAPIETYLESMRTSRHVPMSSSLGTSGSFEARRSPNTQPKLGTNLPFPRVHTSPAPPRKSEVSKPQPPSTISAAVAAQSSKSVEPKNPFEEDEDKNNPFLEAEEVPPQPKNPFEEDDDYDSSLNPFAE</sequence>
<reference evidence="16 17" key="1">
    <citation type="submission" date="2015-12" db="EMBL/GenBank/DDBJ databases">
        <title>The genome of Folsomia candida.</title>
        <authorList>
            <person name="Faddeeva A."/>
            <person name="Derks M.F."/>
            <person name="Anvar Y."/>
            <person name="Smit S."/>
            <person name="Van Straalen N."/>
            <person name="Roelofs D."/>
        </authorList>
    </citation>
    <scope>NUCLEOTIDE SEQUENCE [LARGE SCALE GENOMIC DNA]</scope>
    <source>
        <strain evidence="16 17">VU population</strain>
        <tissue evidence="16">Whole body</tissue>
    </source>
</reference>
<evidence type="ECO:0000259" key="15">
    <source>
        <dbReference type="PROSITE" id="PS50089"/>
    </source>
</evidence>
<dbReference type="Gene3D" id="3.30.40.10">
    <property type="entry name" value="Zinc/RING finger domain, C3HC4 (zinc finger)"/>
    <property type="match status" value="1"/>
</dbReference>
<dbReference type="OMA" id="ENENECP"/>
<keyword evidence="9 11" id="KW-0472">Membrane</keyword>
<dbReference type="GO" id="GO:0048284">
    <property type="term" value="P:organelle fusion"/>
    <property type="evidence" value="ECO:0007669"/>
    <property type="project" value="TreeGrafter"/>
</dbReference>
<dbReference type="STRING" id="158441.A0A226DMR9"/>
<evidence type="ECO:0000256" key="2">
    <source>
        <dbReference type="ARBA" id="ARBA00004492"/>
    </source>
</evidence>
<evidence type="ECO:0000313" key="17">
    <source>
        <dbReference type="Proteomes" id="UP000198287"/>
    </source>
</evidence>
<dbReference type="GO" id="GO:0030897">
    <property type="term" value="C:HOPS complex"/>
    <property type="evidence" value="ECO:0007669"/>
    <property type="project" value="TreeGrafter"/>
</dbReference>
<evidence type="ECO:0000256" key="6">
    <source>
        <dbReference type="ARBA" id="ARBA00022771"/>
    </source>
</evidence>
<accession>A0A226DMR9</accession>
<evidence type="ECO:0000256" key="12">
    <source>
        <dbReference type="PROSITE-ProRule" id="PRU00175"/>
    </source>
</evidence>
<feature type="compositionally biased region" description="Polar residues" evidence="14">
    <location>
        <begin position="964"/>
        <end position="986"/>
    </location>
</feature>
<dbReference type="InterPro" id="IPR036322">
    <property type="entry name" value="WD40_repeat_dom_sf"/>
</dbReference>
<dbReference type="SUPFAM" id="SSF50978">
    <property type="entry name" value="WD40 repeat-like"/>
    <property type="match status" value="1"/>
</dbReference>
<dbReference type="GO" id="GO:0007033">
    <property type="term" value="P:vacuole organization"/>
    <property type="evidence" value="ECO:0007669"/>
    <property type="project" value="TreeGrafter"/>
</dbReference>
<keyword evidence="17" id="KW-1185">Reference proteome</keyword>
<evidence type="ECO:0000256" key="14">
    <source>
        <dbReference type="SAM" id="MobiDB-lite"/>
    </source>
</evidence>
<protein>
    <recommendedName>
        <fullName evidence="11">Vacuolar protein sorting-associated protein 11 homolog</fullName>
    </recommendedName>
</protein>
<dbReference type="InterPro" id="IPR057308">
    <property type="entry name" value="CHCR_PEP5_VPS11"/>
</dbReference>
<feature type="domain" description="RING-type" evidence="15">
    <location>
        <begin position="800"/>
        <end position="838"/>
    </location>
</feature>
<evidence type="ECO:0000256" key="7">
    <source>
        <dbReference type="ARBA" id="ARBA00022833"/>
    </source>
</evidence>
<name>A0A226DMR9_FOLCA</name>
<dbReference type="Pfam" id="PF23356">
    <property type="entry name" value="TPR_PEP5_VPS11"/>
    <property type="match status" value="1"/>
</dbReference>
<keyword evidence="5" id="KW-0479">Metal-binding</keyword>
<dbReference type="GO" id="GO:0006904">
    <property type="term" value="P:vesicle docking involved in exocytosis"/>
    <property type="evidence" value="ECO:0007669"/>
    <property type="project" value="TreeGrafter"/>
</dbReference>
<dbReference type="InterPro" id="IPR057307">
    <property type="entry name" value="PEP5_VPS11_N"/>
</dbReference>
<dbReference type="OrthoDB" id="26184at2759"/>
<dbReference type="AlphaFoldDB" id="A0A226DMR9"/>
<evidence type="ECO:0000256" key="13">
    <source>
        <dbReference type="PROSITE-ProRule" id="PRU01006"/>
    </source>
</evidence>
<organism evidence="16 17">
    <name type="scientific">Folsomia candida</name>
    <name type="common">Springtail</name>
    <dbReference type="NCBI Taxonomy" id="158441"/>
    <lineage>
        <taxon>Eukaryota</taxon>
        <taxon>Metazoa</taxon>
        <taxon>Ecdysozoa</taxon>
        <taxon>Arthropoda</taxon>
        <taxon>Hexapoda</taxon>
        <taxon>Collembola</taxon>
        <taxon>Entomobryomorpha</taxon>
        <taxon>Isotomoidea</taxon>
        <taxon>Isotomidae</taxon>
        <taxon>Proisotominae</taxon>
        <taxon>Folsomia</taxon>
    </lineage>
</organism>
<dbReference type="Pfam" id="PF23341">
    <property type="entry name" value="PEP5_VPS11_N"/>
    <property type="match status" value="1"/>
</dbReference>
<dbReference type="PROSITE" id="PS50089">
    <property type="entry name" value="ZF_RING_2"/>
    <property type="match status" value="1"/>
</dbReference>
<evidence type="ECO:0000256" key="9">
    <source>
        <dbReference type="ARBA" id="ARBA00023136"/>
    </source>
</evidence>
<dbReference type="PANTHER" id="PTHR23323:SF24">
    <property type="entry name" value="VACUOLAR PROTEIN SORTING-ASSOCIATED PROTEIN 11 HOMOLOG"/>
    <property type="match status" value="1"/>
</dbReference>
<evidence type="ECO:0000256" key="5">
    <source>
        <dbReference type="ARBA" id="ARBA00022723"/>
    </source>
</evidence>
<comment type="similarity">
    <text evidence="3 11">Belongs to the VPS11 family.</text>
</comment>
<dbReference type="Gene3D" id="2.130.10.10">
    <property type="entry name" value="YVTN repeat-like/Quinoprotein amine dehydrogenase"/>
    <property type="match status" value="1"/>
</dbReference>
<proteinExistence type="inferred from homology"/>
<dbReference type="GO" id="GO:0031902">
    <property type="term" value="C:late endosome membrane"/>
    <property type="evidence" value="ECO:0007669"/>
    <property type="project" value="UniProtKB-SubCell"/>
</dbReference>
<dbReference type="GO" id="GO:0007032">
    <property type="term" value="P:endosome organization"/>
    <property type="evidence" value="ECO:0007669"/>
    <property type="project" value="TreeGrafter"/>
</dbReference>
<dbReference type="InterPro" id="IPR000547">
    <property type="entry name" value="Clathrin_H-chain/VPS_repeat"/>
</dbReference>
<gene>
    <name evidence="16" type="ORF">Fcan01_18685</name>
</gene>
<dbReference type="InterPro" id="IPR013083">
    <property type="entry name" value="Znf_RING/FYVE/PHD"/>
</dbReference>
<feature type="region of interest" description="Disordered" evidence="14">
    <location>
        <begin position="958"/>
        <end position="1073"/>
    </location>
</feature>
<dbReference type="InterPro" id="IPR016528">
    <property type="entry name" value="VPS11"/>
</dbReference>
<dbReference type="GO" id="GO:0006886">
    <property type="term" value="P:intracellular protein transport"/>
    <property type="evidence" value="ECO:0007669"/>
    <property type="project" value="UniProtKB-UniRule"/>
</dbReference>
<evidence type="ECO:0000313" key="16">
    <source>
        <dbReference type="EMBL" id="OXA46503.1"/>
    </source>
</evidence>
<keyword evidence="4" id="KW-0813">Transport</keyword>
<dbReference type="InterPro" id="IPR001841">
    <property type="entry name" value="Znf_RING"/>
</dbReference>
<keyword evidence="10" id="KW-0458">Lysosome</keyword>
<feature type="repeat" description="CHCR" evidence="13">
    <location>
        <begin position="384"/>
        <end position="535"/>
    </location>
</feature>
<dbReference type="InterPro" id="IPR015943">
    <property type="entry name" value="WD40/YVTN_repeat-like_dom_sf"/>
</dbReference>
<dbReference type="PANTHER" id="PTHR23323">
    <property type="entry name" value="VACUOLAR PROTEIN SORTING-ASSOCIATED PROTEIN"/>
    <property type="match status" value="1"/>
</dbReference>
<evidence type="ECO:0000256" key="3">
    <source>
        <dbReference type="ARBA" id="ARBA00007070"/>
    </source>
</evidence>
<comment type="subcellular location">
    <subcellularLocation>
        <location evidence="2">Late endosome membrane</location>
        <topology evidence="2">Peripheral membrane protein</topology>
        <orientation evidence="2">Cytoplasmic side</orientation>
    </subcellularLocation>
    <subcellularLocation>
        <location evidence="1">Lysosome</location>
    </subcellularLocation>
</comment>
<dbReference type="SUPFAM" id="SSF57850">
    <property type="entry name" value="RING/U-box"/>
    <property type="match status" value="1"/>
</dbReference>
<dbReference type="EMBL" id="LNIX01000015">
    <property type="protein sequence ID" value="OXA46503.1"/>
    <property type="molecule type" value="Genomic_DNA"/>
</dbReference>
<dbReference type="GO" id="GO:0008270">
    <property type="term" value="F:zinc ion binding"/>
    <property type="evidence" value="ECO:0007669"/>
    <property type="project" value="UniProtKB-KW"/>
</dbReference>
<evidence type="ECO:0000256" key="8">
    <source>
        <dbReference type="ARBA" id="ARBA00022927"/>
    </source>
</evidence>
<evidence type="ECO:0000256" key="4">
    <source>
        <dbReference type="ARBA" id="ARBA00022448"/>
    </source>
</evidence>
<keyword evidence="6 12" id="KW-0863">Zinc-finger</keyword>
<dbReference type="Proteomes" id="UP000198287">
    <property type="component" value="Unassembled WGS sequence"/>
</dbReference>
<comment type="caution">
    <text evidence="16">The sequence shown here is derived from an EMBL/GenBank/DDBJ whole genome shotgun (WGS) entry which is preliminary data.</text>
</comment>
<dbReference type="GO" id="GO:0030674">
    <property type="term" value="F:protein-macromolecule adaptor activity"/>
    <property type="evidence" value="ECO:0007669"/>
    <property type="project" value="TreeGrafter"/>
</dbReference>
<dbReference type="CDD" id="cd16688">
    <property type="entry name" value="RING-H2_Vps11"/>
    <property type="match status" value="1"/>
</dbReference>
<evidence type="ECO:0000256" key="11">
    <source>
        <dbReference type="PIRNR" id="PIRNR007860"/>
    </source>
</evidence>
<dbReference type="PIRSF" id="PIRSF007860">
    <property type="entry name" value="VPS11"/>
    <property type="match status" value="1"/>
</dbReference>
<keyword evidence="7" id="KW-0862">Zinc</keyword>
<dbReference type="GO" id="GO:0005764">
    <property type="term" value="C:lysosome"/>
    <property type="evidence" value="ECO:0007669"/>
    <property type="project" value="UniProtKB-SubCell"/>
</dbReference>
<evidence type="ECO:0000256" key="1">
    <source>
        <dbReference type="ARBA" id="ARBA00004371"/>
    </source>
</evidence>
<evidence type="ECO:0000256" key="10">
    <source>
        <dbReference type="ARBA" id="ARBA00023228"/>
    </source>
</evidence>
<keyword evidence="8" id="KW-0653">Protein transport</keyword>